<evidence type="ECO:0008006" key="3">
    <source>
        <dbReference type="Google" id="ProtNLM"/>
    </source>
</evidence>
<reference evidence="1 2" key="1">
    <citation type="submission" date="2016-08" db="EMBL/GenBank/DDBJ databases">
        <authorList>
            <person name="Seilhamer J.J."/>
        </authorList>
    </citation>
    <scope>NUCLEOTIDE SEQUENCE [LARGE SCALE GENOMIC DNA]</scope>
    <source>
        <strain evidence="1 2">NML150140-1</strain>
    </source>
</reference>
<dbReference type="AlphaFoldDB" id="A0A1E3UM42"/>
<comment type="caution">
    <text evidence="1">The sequence shown here is derived from an EMBL/GenBank/DDBJ whole genome shotgun (WGS) entry which is preliminary data.</text>
</comment>
<organism evidence="1 2">
    <name type="scientific">Eisenbergiella tayi</name>
    <dbReference type="NCBI Taxonomy" id="1432052"/>
    <lineage>
        <taxon>Bacteria</taxon>
        <taxon>Bacillati</taxon>
        <taxon>Bacillota</taxon>
        <taxon>Clostridia</taxon>
        <taxon>Lachnospirales</taxon>
        <taxon>Lachnospiraceae</taxon>
        <taxon>Eisenbergiella</taxon>
    </lineage>
</organism>
<accession>A0A1E3UM42</accession>
<dbReference type="Pfam" id="PF14196">
    <property type="entry name" value="ATC_hydrolase"/>
    <property type="match status" value="1"/>
</dbReference>
<gene>
    <name evidence="1" type="ORF">BEI59_06070</name>
</gene>
<protein>
    <recommendedName>
        <fullName evidence="3">L-2-amino-thiazoline-4-carboxylic acid hydrolase</fullName>
    </recommendedName>
</protein>
<evidence type="ECO:0000313" key="2">
    <source>
        <dbReference type="Proteomes" id="UP000094271"/>
    </source>
</evidence>
<dbReference type="EMBL" id="MEHA01000003">
    <property type="protein sequence ID" value="ODR54118.1"/>
    <property type="molecule type" value="Genomic_DNA"/>
</dbReference>
<dbReference type="Proteomes" id="UP000094271">
    <property type="component" value="Unassembled WGS sequence"/>
</dbReference>
<evidence type="ECO:0000313" key="1">
    <source>
        <dbReference type="EMBL" id="ODR54118.1"/>
    </source>
</evidence>
<dbReference type="InterPro" id="IPR026002">
    <property type="entry name" value="ATC_hydrolase-like"/>
</dbReference>
<proteinExistence type="predicted"/>
<dbReference type="OrthoDB" id="1495276at2"/>
<dbReference type="RefSeq" id="WP_069431280.1">
    <property type="nucleotide sequence ID" value="NZ_MEHA01000003.1"/>
</dbReference>
<name>A0A1E3UM42_9FIRM</name>
<sequence length="233" mass="27460">MKGKKLLFDRKSHALYSRPCKKEIQAKIALHYPEAERETIWEKVQRQYADFLFDWRTDLGGKRNFHNGVGGTYDCIAIMSYYTVCKAVTSFREIEEMEENLILPIFRRLRFVDCNKPFWRKLMYKAFVRAKGGCDKWHDYEMTVAPYENAKPIYYEFTSCPAAEFAIRHGLTDIMPALCNVDYASMELLHARLVRTTTCVDGCRCDYTICGDKDQYLKEHPEYRDEAGFRKNK</sequence>